<organism evidence="5 6">
    <name type="scientific">Candidatus Berkelbacteria bacterium Athens1014_28</name>
    <dbReference type="NCBI Taxonomy" id="2017145"/>
    <lineage>
        <taxon>Bacteria</taxon>
        <taxon>Candidatus Berkelbacteria</taxon>
    </lineage>
</organism>
<keyword evidence="3" id="KW-0676">Redox-active center</keyword>
<comment type="cofactor">
    <cofactor evidence="3">
        <name>FAD</name>
        <dbReference type="ChEBI" id="CHEBI:57692"/>
    </cofactor>
</comment>
<dbReference type="NCBIfam" id="TIGR01292">
    <property type="entry name" value="TRX_reduct"/>
    <property type="match status" value="1"/>
</dbReference>
<dbReference type="PRINTS" id="PR00368">
    <property type="entry name" value="FADPNR"/>
</dbReference>
<accession>A0A554LPL5</accession>
<dbReference type="EMBL" id="VMGN01000006">
    <property type="protein sequence ID" value="TSC94825.1"/>
    <property type="molecule type" value="Genomic_DNA"/>
</dbReference>
<dbReference type="SUPFAM" id="SSF51905">
    <property type="entry name" value="FAD/NAD(P)-binding domain"/>
    <property type="match status" value="1"/>
</dbReference>
<keyword evidence="1 3" id="KW-0285">Flavoprotein</keyword>
<dbReference type="Pfam" id="PF07992">
    <property type="entry name" value="Pyr_redox_2"/>
    <property type="match status" value="1"/>
</dbReference>
<keyword evidence="3" id="KW-0274">FAD</keyword>
<dbReference type="InterPro" id="IPR036188">
    <property type="entry name" value="FAD/NAD-bd_sf"/>
</dbReference>
<evidence type="ECO:0000259" key="4">
    <source>
        <dbReference type="Pfam" id="PF07992"/>
    </source>
</evidence>
<protein>
    <recommendedName>
        <fullName evidence="3">Thioredoxin reductase</fullName>
        <ecNumber evidence="3">1.8.1.9</ecNumber>
    </recommendedName>
</protein>
<dbReference type="GO" id="GO:0005737">
    <property type="term" value="C:cytoplasm"/>
    <property type="evidence" value="ECO:0007669"/>
    <property type="project" value="InterPro"/>
</dbReference>
<dbReference type="GO" id="GO:0019430">
    <property type="term" value="P:removal of superoxide radicals"/>
    <property type="evidence" value="ECO:0007669"/>
    <property type="project" value="UniProtKB-UniRule"/>
</dbReference>
<dbReference type="Proteomes" id="UP000316495">
    <property type="component" value="Unassembled WGS sequence"/>
</dbReference>
<keyword evidence="2 3" id="KW-0560">Oxidoreductase</keyword>
<evidence type="ECO:0000256" key="1">
    <source>
        <dbReference type="ARBA" id="ARBA00022630"/>
    </source>
</evidence>
<comment type="catalytic activity">
    <reaction evidence="3">
        <text>[thioredoxin]-dithiol + NADP(+) = [thioredoxin]-disulfide + NADPH + H(+)</text>
        <dbReference type="Rhea" id="RHEA:20345"/>
        <dbReference type="Rhea" id="RHEA-COMP:10698"/>
        <dbReference type="Rhea" id="RHEA-COMP:10700"/>
        <dbReference type="ChEBI" id="CHEBI:15378"/>
        <dbReference type="ChEBI" id="CHEBI:29950"/>
        <dbReference type="ChEBI" id="CHEBI:50058"/>
        <dbReference type="ChEBI" id="CHEBI:57783"/>
        <dbReference type="ChEBI" id="CHEBI:58349"/>
        <dbReference type="EC" id="1.8.1.9"/>
    </reaction>
</comment>
<dbReference type="PANTHER" id="PTHR48105">
    <property type="entry name" value="THIOREDOXIN REDUCTASE 1-RELATED-RELATED"/>
    <property type="match status" value="1"/>
</dbReference>
<evidence type="ECO:0000313" key="6">
    <source>
        <dbReference type="Proteomes" id="UP000316495"/>
    </source>
</evidence>
<reference evidence="5 6" key="1">
    <citation type="submission" date="2017-07" db="EMBL/GenBank/DDBJ databases">
        <title>Mechanisms for carbon and nitrogen cycling indicate functional differentiation within the Candidate Phyla Radiation.</title>
        <authorList>
            <person name="Danczak R.E."/>
            <person name="Johnston M.D."/>
            <person name="Kenah C."/>
            <person name="Slattery M."/>
            <person name="Wrighton K.C."/>
            <person name="Wilkins M.J."/>
        </authorList>
    </citation>
    <scope>NUCLEOTIDE SEQUENCE [LARGE SCALE GENOMIC DNA]</scope>
    <source>
        <strain evidence="5">Athens1014_28</strain>
    </source>
</reference>
<dbReference type="InterPro" id="IPR050097">
    <property type="entry name" value="Ferredoxin-NADP_redctase_2"/>
</dbReference>
<dbReference type="InterPro" id="IPR023753">
    <property type="entry name" value="FAD/NAD-binding_dom"/>
</dbReference>
<proteinExistence type="inferred from homology"/>
<dbReference type="Gene3D" id="3.50.50.60">
    <property type="entry name" value="FAD/NAD(P)-binding domain"/>
    <property type="match status" value="2"/>
</dbReference>
<name>A0A554LPL5_9BACT</name>
<sequence>MKYDVIIIGGGPAGISAAIYTSRRLLKTLVITKEVGGQVVKTPDIENYPGFDLISGPDLAGKFIEQAKKFGTEIVHDEVIHLEKKADKFVISGQKEKYFGKSLILAFGKVPRKLNIPGEKEFKGRGVSYCATCDAPFFKGKIVVVNGGGNSAFDATLLLSKIAKKVYLIHRRDEFRAEEILIDKVKKAKNVEIITGATISEIKGDQIIKSIIYQKGGKDNEVEVDGVFVEVGYIVEDGLIKDFVEMDEKNQIKVAKDHSTSREGVFAAGDLTNSYYKQIVISAGEGAIAALSAAKYLDERK</sequence>
<comment type="caution">
    <text evidence="5">The sequence shown here is derived from an EMBL/GenBank/DDBJ whole genome shotgun (WGS) entry which is preliminary data.</text>
</comment>
<dbReference type="AlphaFoldDB" id="A0A554LPL5"/>
<gene>
    <name evidence="5" type="ORF">Athens101428_166</name>
</gene>
<evidence type="ECO:0000256" key="3">
    <source>
        <dbReference type="RuleBase" id="RU003880"/>
    </source>
</evidence>
<dbReference type="InterPro" id="IPR005982">
    <property type="entry name" value="Thioredox_Rdtase"/>
</dbReference>
<dbReference type="PRINTS" id="PR00469">
    <property type="entry name" value="PNDRDTASEII"/>
</dbReference>
<comment type="similarity">
    <text evidence="3">Belongs to the class-II pyridine nucleotide-disulfide oxidoreductase family.</text>
</comment>
<dbReference type="EC" id="1.8.1.9" evidence="3"/>
<comment type="subunit">
    <text evidence="3">Homodimer.</text>
</comment>
<evidence type="ECO:0000313" key="5">
    <source>
        <dbReference type="EMBL" id="TSC94825.1"/>
    </source>
</evidence>
<evidence type="ECO:0000256" key="2">
    <source>
        <dbReference type="ARBA" id="ARBA00023002"/>
    </source>
</evidence>
<feature type="domain" description="FAD/NAD(P)-binding" evidence="4">
    <location>
        <begin position="3"/>
        <end position="286"/>
    </location>
</feature>
<dbReference type="GO" id="GO:0004791">
    <property type="term" value="F:thioredoxin-disulfide reductase (NADPH) activity"/>
    <property type="evidence" value="ECO:0007669"/>
    <property type="project" value="UniProtKB-UniRule"/>
</dbReference>